<sequence>MKDLIRKYIIWRNDKYFFSEDVPNEFKVLDKWDMYSDDVDIHDIVKKMKLSLNDGPRVDRINEEVNSVTDAKRIISIAAKVSEYIGNGTFTIKWDESFNSLYNMIDKYMDELKMDVYTYV</sequence>
<dbReference type="GeneID" id="11107156"/>
<dbReference type="OrthoDB" id="19040at10239"/>
<gene>
    <name evidence="1" type="ORF">YKV013c</name>
</gene>
<proteinExistence type="predicted"/>
<keyword evidence="2" id="KW-1185">Reference proteome</keyword>
<accession>G3EI91</accession>
<evidence type="ECO:0000313" key="1">
    <source>
        <dbReference type="EMBL" id="AEN03602.1"/>
    </source>
</evidence>
<evidence type="ECO:0000313" key="2">
    <source>
        <dbReference type="Proteomes" id="UP000164653"/>
    </source>
</evidence>
<dbReference type="Gene3D" id="1.10.437.20">
    <property type="entry name" value="dsDNA poxvirus"/>
    <property type="match status" value="1"/>
</dbReference>
<dbReference type="Proteomes" id="UP000164653">
    <property type="component" value="Segment"/>
</dbReference>
<reference evidence="1 2" key="1">
    <citation type="journal article" date="2011" name="J. Virol.">
        <title>The genome of yoka poxvirus.</title>
        <authorList>
            <person name="Zhao G."/>
            <person name="Droit L."/>
            <person name="Tesh R.B."/>
            <person name="Popov V.L."/>
            <person name="Little N.S."/>
            <person name="Upton C."/>
            <person name="Virgin H.W."/>
            <person name="Wang D."/>
        </authorList>
    </citation>
    <scope>NUCLEOTIDE SEQUENCE [LARGE SCALE GENOMIC DNA]</scope>
    <source>
        <strain evidence="1">DakArB 4268</strain>
    </source>
</reference>
<organism evidence="1 2">
    <name type="scientific">Yokapox virus</name>
    <dbReference type="NCBI Taxonomy" id="1076255"/>
    <lineage>
        <taxon>Viruses</taxon>
        <taxon>Varidnaviria</taxon>
        <taxon>Bamfordvirae</taxon>
        <taxon>Nucleocytoviricota</taxon>
        <taxon>Pokkesviricetes</taxon>
        <taxon>Chitovirales</taxon>
        <taxon>Poxviridae</taxon>
        <taxon>Chordopoxvirinae</taxon>
        <taxon>Centapoxvirus</taxon>
        <taxon>Centapoxvirus yokapox</taxon>
    </lineage>
</organism>
<dbReference type="RefSeq" id="YP_004821366.1">
    <property type="nucleotide sequence ID" value="NC_015960.1"/>
</dbReference>
<dbReference type="KEGG" id="vg:11107156"/>
<dbReference type="EMBL" id="HQ849551">
    <property type="protein sequence ID" value="AEN03602.1"/>
    <property type="molecule type" value="Genomic_DNA"/>
</dbReference>
<name>G3EI91_9POXV</name>
<dbReference type="InterPro" id="IPR022819">
    <property type="entry name" value="Poxvirus_Bcl-2-like"/>
</dbReference>
<dbReference type="InterPro" id="IPR043018">
    <property type="entry name" value="Poxvirus_sf"/>
</dbReference>
<dbReference type="Pfam" id="PF06227">
    <property type="entry name" value="Poxv_Bcl-2-like"/>
    <property type="match status" value="1"/>
</dbReference>
<protein>
    <submittedName>
        <fullName evidence="1">Anti-apoptotic Bcl-2-like protein</fullName>
    </submittedName>
</protein>